<evidence type="ECO:0000256" key="1">
    <source>
        <dbReference type="SAM" id="MobiDB-lite"/>
    </source>
</evidence>
<name>A0A3G7UDA5_9PSED</name>
<organism evidence="2 3">
    <name type="scientific">Pseudomonas synxantha</name>
    <dbReference type="NCBI Taxonomy" id="47883"/>
    <lineage>
        <taxon>Bacteria</taxon>
        <taxon>Pseudomonadati</taxon>
        <taxon>Pseudomonadota</taxon>
        <taxon>Gammaproteobacteria</taxon>
        <taxon>Pseudomonadales</taxon>
        <taxon>Pseudomonadaceae</taxon>
        <taxon>Pseudomonas</taxon>
    </lineage>
</organism>
<feature type="region of interest" description="Disordered" evidence="1">
    <location>
        <begin position="1"/>
        <end position="30"/>
    </location>
</feature>
<accession>A0A3G7UDA5</accession>
<evidence type="ECO:0000313" key="3">
    <source>
        <dbReference type="Proteomes" id="UP000268696"/>
    </source>
</evidence>
<dbReference type="AlphaFoldDB" id="A0A3G7UDA5"/>
<dbReference type="EMBL" id="CP027754">
    <property type="protein sequence ID" value="AZE56548.1"/>
    <property type="molecule type" value="Genomic_DNA"/>
</dbReference>
<evidence type="ECO:0000313" key="2">
    <source>
        <dbReference type="EMBL" id="AZE56548.1"/>
    </source>
</evidence>
<dbReference type="RefSeq" id="WP_124378849.1">
    <property type="nucleotide sequence ID" value="NZ_CP027754.1"/>
</dbReference>
<dbReference type="Proteomes" id="UP000268696">
    <property type="component" value="Chromosome"/>
</dbReference>
<proteinExistence type="predicted"/>
<protein>
    <submittedName>
        <fullName evidence="2">Uncharacterized protein</fullName>
    </submittedName>
</protein>
<reference evidence="2 3" key="1">
    <citation type="submission" date="2018-03" db="EMBL/GenBank/DDBJ databases">
        <title>Diversity of phytobeneficial traits revealed by whole-genome analysis of worldwide-isolated phenazine-producing Pseudomonas spp.</title>
        <authorList>
            <person name="Biessy A."/>
            <person name="Novinscak A."/>
            <person name="Blom J."/>
            <person name="Leger G."/>
            <person name="Thomashow L.S."/>
            <person name="Cazorla F.M."/>
            <person name="Josic D."/>
            <person name="Filion M."/>
        </authorList>
    </citation>
    <scope>NUCLEOTIDE SEQUENCE [LARGE SCALE GENOMIC DNA]</scope>
    <source>
        <strain evidence="2 3">30B</strain>
    </source>
</reference>
<gene>
    <name evidence="2" type="ORF">C4K03_4410</name>
</gene>
<sequence length="1028" mass="112930">MAKKTIPQETSTSQSIAPSSYPSTGAAAEREMRVAEIEHVNGGLLNPLDGKNGLTATLFAPRGSSDTKFFWRLENYDQPVFEPLVPSDGSDEVEIPSDWVSRCIGQPVKYWYESRVNGAYQRSIVGDVFVQNLTEDQAVDALPRFPQEVVEFGTHWLKMKNFPGEDGILRFNAPPMAVEGMRLYLGVEGYPDAFMWLEFGRAISAEEARPGHEFEYSIARGWMARRVDRSSLTPKIAWVYSGNSGEFGTSDPVNHQDLPKNGEDLHSRVTTLLVVEPGLNLLAPHLRQSAQDEGKWFLNPDNIDNEGDVDARMTTFAGDTVNFHVSGLGAAKQPLGSVPITADGQLASVKLPACTVACFFNQQMTLSYDVATGSTPTPSPAKVINVLAPEFQRPLIEEANPDRVLCLDNFSGDAKVIAPLGKYSECASHCWMWIVGKREDGRDYRFDILVGATVTEVWKKDGIRADIPRAALERIGDCSKFELQVKTSFCEASELKDALEFPPATFTIYQKPLTLRAPTVREAQGGVLVAWNGREGAHVEVDYEGYQTSHRHTAQCCLDEADSCWSLPLQEGASGPVTFLMTREQVINSFGKTALITYTVINACKQMVSDTLELQVGEPLMQRRSRPMVRQATGNTLDLRTFPGKDAEVIIKSTDADVDLAWWFFMPGHFGIMTLEGTAEDDSSITIPIMARPLENGDRYALSCLIARSDLETLKNNTPFTINFSQFIGPKPVGSVEIKFQPLRLLLINPTSLPLPLPSVPEAESEELNFLQLCCGNAHLVVSPWDAITTDNRISLNCTGTAIGGISHSVVLLQERAVTPSEVLNGLKIVITSAQFASFANGSEITLQLNMRRLPNDGVRPFEPVKLKLIKSRQIIERFDGQPKQLLEAGESISLSTMTITMLQLAADAPGGIYTFGNAGEFMSGPAFGFCINAPGYTTPAQITRFAFTVPCACLRFAYAYLDGKATVRFYAESGALIETRILDSAKGGRNQWVEFRAGKGKLLASFEVEVGEQGYLDNFTMCSPVDA</sequence>
<feature type="compositionally biased region" description="Polar residues" evidence="1">
    <location>
        <begin position="7"/>
        <end position="23"/>
    </location>
</feature>